<reference evidence="1" key="2">
    <citation type="journal article" date="2021" name="PeerJ">
        <title>Extensive microbial diversity within the chicken gut microbiome revealed by metagenomics and culture.</title>
        <authorList>
            <person name="Gilroy R."/>
            <person name="Ravi A."/>
            <person name="Getino M."/>
            <person name="Pursley I."/>
            <person name="Horton D.L."/>
            <person name="Alikhan N.F."/>
            <person name="Baker D."/>
            <person name="Gharbi K."/>
            <person name="Hall N."/>
            <person name="Watson M."/>
            <person name="Adriaenssens E.M."/>
            <person name="Foster-Nyarko E."/>
            <person name="Jarju S."/>
            <person name="Secka A."/>
            <person name="Antonio M."/>
            <person name="Oren A."/>
            <person name="Chaudhuri R.R."/>
            <person name="La Ragione R."/>
            <person name="Hildebrand F."/>
            <person name="Pallen M.J."/>
        </authorList>
    </citation>
    <scope>NUCLEOTIDE SEQUENCE</scope>
    <source>
        <strain evidence="1">ChiHile30-977</strain>
    </source>
</reference>
<dbReference type="InterPro" id="IPR014867">
    <property type="entry name" value="Spore_coat_CotH_CotH2/3/7"/>
</dbReference>
<name>A0A9D0YZ33_9FIRM</name>
<sequence length="177" mass="21454">MDNFVDYYLINEFTVNVDMGYYSHYLYKDLEGKYKLAVWDFNNTCDNYIEDRFPPETLEMASRPLYYMLTKHEGFAQRVLARYDALRQTVLSEEYLMTYIDDTLAFLGPAVERNNRRWQELMTQWAPLEPAERNLYSHEEAVEQLKTWLCERGRWLDENFHTLQQYSHPSRNKAYDH</sequence>
<dbReference type="Pfam" id="PF08757">
    <property type="entry name" value="CotH"/>
    <property type="match status" value="1"/>
</dbReference>
<comment type="caution">
    <text evidence="1">The sequence shown here is derived from an EMBL/GenBank/DDBJ whole genome shotgun (WGS) entry which is preliminary data.</text>
</comment>
<dbReference type="AlphaFoldDB" id="A0A9D0YZ33"/>
<organism evidence="1 2">
    <name type="scientific">Candidatus Avichristensenella intestinipullorum</name>
    <dbReference type="NCBI Taxonomy" id="2840693"/>
    <lineage>
        <taxon>Bacteria</taxon>
        <taxon>Bacillati</taxon>
        <taxon>Bacillota</taxon>
        <taxon>Clostridia</taxon>
        <taxon>Candidatus Avichristensenella</taxon>
    </lineage>
</organism>
<dbReference type="Proteomes" id="UP000886819">
    <property type="component" value="Unassembled WGS sequence"/>
</dbReference>
<keyword evidence="1" id="KW-0808">Transferase</keyword>
<evidence type="ECO:0000313" key="2">
    <source>
        <dbReference type="Proteomes" id="UP000886819"/>
    </source>
</evidence>
<reference evidence="1" key="1">
    <citation type="submission" date="2020-10" db="EMBL/GenBank/DDBJ databases">
        <authorList>
            <person name="Gilroy R."/>
        </authorList>
    </citation>
    <scope>NUCLEOTIDE SEQUENCE</scope>
    <source>
        <strain evidence="1">ChiHile30-977</strain>
    </source>
</reference>
<dbReference type="GO" id="GO:0016301">
    <property type="term" value="F:kinase activity"/>
    <property type="evidence" value="ECO:0007669"/>
    <property type="project" value="UniProtKB-KW"/>
</dbReference>
<accession>A0A9D0YZ33</accession>
<gene>
    <name evidence="1" type="ORF">IAA66_07930</name>
</gene>
<keyword evidence="1" id="KW-0418">Kinase</keyword>
<proteinExistence type="predicted"/>
<dbReference type="EMBL" id="DVFI01000107">
    <property type="protein sequence ID" value="HIQ63495.1"/>
    <property type="molecule type" value="Genomic_DNA"/>
</dbReference>
<evidence type="ECO:0000313" key="1">
    <source>
        <dbReference type="EMBL" id="HIQ63495.1"/>
    </source>
</evidence>
<protein>
    <submittedName>
        <fullName evidence="1">CotH kinase family protein</fullName>
    </submittedName>
</protein>